<keyword evidence="2" id="KW-0808">Transferase</keyword>
<evidence type="ECO:0000313" key="2">
    <source>
        <dbReference type="EMBL" id="JAG41043.1"/>
    </source>
</evidence>
<dbReference type="AlphaFoldDB" id="A0A0A9ZCG6"/>
<feature type="region of interest" description="Disordered" evidence="1">
    <location>
        <begin position="132"/>
        <end position="152"/>
    </location>
</feature>
<dbReference type="GO" id="GO:0016740">
    <property type="term" value="F:transferase activity"/>
    <property type="evidence" value="ECO:0007669"/>
    <property type="project" value="UniProtKB-KW"/>
</dbReference>
<feature type="region of interest" description="Disordered" evidence="1">
    <location>
        <begin position="95"/>
        <end position="114"/>
    </location>
</feature>
<dbReference type="EMBL" id="GBHO01002561">
    <property type="protein sequence ID" value="JAG41043.1"/>
    <property type="molecule type" value="Transcribed_RNA"/>
</dbReference>
<proteinExistence type="predicted"/>
<feature type="non-terminal residue" evidence="2">
    <location>
        <position position="152"/>
    </location>
</feature>
<reference evidence="2" key="2">
    <citation type="submission" date="2014-07" db="EMBL/GenBank/DDBJ databases">
        <authorList>
            <person name="Hull J."/>
        </authorList>
    </citation>
    <scope>NUCLEOTIDE SEQUENCE</scope>
</reference>
<protein>
    <submittedName>
        <fullName evidence="2">Polyribonucleotide nucleotidyltransferase</fullName>
    </submittedName>
</protein>
<name>A0A0A9ZCG6_LYGHE</name>
<evidence type="ECO:0000256" key="1">
    <source>
        <dbReference type="SAM" id="MobiDB-lite"/>
    </source>
</evidence>
<accession>A0A0A9ZCG6</accession>
<reference evidence="2" key="1">
    <citation type="journal article" date="2014" name="PLoS ONE">
        <title>Transcriptome-Based Identification of ABC Transporters in the Western Tarnished Plant Bug Lygus hesperus.</title>
        <authorList>
            <person name="Hull J.J."/>
            <person name="Chaney K."/>
            <person name="Geib S.M."/>
            <person name="Fabrick J.A."/>
            <person name="Brent C.S."/>
            <person name="Walsh D."/>
            <person name="Lavine L.C."/>
        </authorList>
    </citation>
    <scope>NUCLEOTIDE SEQUENCE</scope>
</reference>
<gene>
    <name evidence="2" type="primary">pnp_12</name>
    <name evidence="2" type="ORF">CM83_16925</name>
</gene>
<organism evidence="2">
    <name type="scientific">Lygus hesperus</name>
    <name type="common">Western plant bug</name>
    <dbReference type="NCBI Taxonomy" id="30085"/>
    <lineage>
        <taxon>Eukaryota</taxon>
        <taxon>Metazoa</taxon>
        <taxon>Ecdysozoa</taxon>
        <taxon>Arthropoda</taxon>
        <taxon>Hexapoda</taxon>
        <taxon>Insecta</taxon>
        <taxon>Pterygota</taxon>
        <taxon>Neoptera</taxon>
        <taxon>Paraneoptera</taxon>
        <taxon>Hemiptera</taxon>
        <taxon>Heteroptera</taxon>
        <taxon>Panheteroptera</taxon>
        <taxon>Cimicomorpha</taxon>
        <taxon>Miridae</taxon>
        <taxon>Mirini</taxon>
        <taxon>Lygus</taxon>
    </lineage>
</organism>
<sequence length="152" mass="17283">MQNSAVSCVDDVYVDGTMTSEEDGGITIAEIVSRTEGKLAQHRVTFSSLTDPTIRNGFGELYEIIKTLCDFLVEANGAICREKEKVKTLEFEKTQTELKKKSTTNQTDKTEQDYYTDEELLEFETGDWKLAKNRKRRRSKHDAGSSNKDLEN</sequence>